<evidence type="ECO:0000256" key="2">
    <source>
        <dbReference type="ARBA" id="ARBA00009298"/>
    </source>
</evidence>
<keyword evidence="5 7" id="KW-1133">Transmembrane helix</keyword>
<reference evidence="9" key="2">
    <citation type="journal article" date="2021" name="PeerJ">
        <title>Extensive microbial diversity within the chicken gut microbiome revealed by metagenomics and culture.</title>
        <authorList>
            <person name="Gilroy R."/>
            <person name="Ravi A."/>
            <person name="Getino M."/>
            <person name="Pursley I."/>
            <person name="Horton D.L."/>
            <person name="Alikhan N.F."/>
            <person name="Baker D."/>
            <person name="Gharbi K."/>
            <person name="Hall N."/>
            <person name="Watson M."/>
            <person name="Adriaenssens E.M."/>
            <person name="Foster-Nyarko E."/>
            <person name="Jarju S."/>
            <person name="Secka A."/>
            <person name="Antonio M."/>
            <person name="Oren A."/>
            <person name="Chaudhuri R.R."/>
            <person name="La Ragione R."/>
            <person name="Hildebrand F."/>
            <person name="Pallen M.J."/>
        </authorList>
    </citation>
    <scope>NUCLEOTIDE SEQUENCE</scope>
    <source>
        <strain evidence="9">ChiHile30-977</strain>
    </source>
</reference>
<reference evidence="9" key="1">
    <citation type="submission" date="2020-10" db="EMBL/GenBank/DDBJ databases">
        <authorList>
            <person name="Gilroy R."/>
        </authorList>
    </citation>
    <scope>NUCLEOTIDE SEQUENCE</scope>
    <source>
        <strain evidence="9">ChiHile30-977</strain>
    </source>
</reference>
<organism evidence="9 10">
    <name type="scientific">Candidatus Avichristensenella intestinipullorum</name>
    <dbReference type="NCBI Taxonomy" id="2840693"/>
    <lineage>
        <taxon>Bacteria</taxon>
        <taxon>Bacillati</taxon>
        <taxon>Bacillota</taxon>
        <taxon>Clostridia</taxon>
        <taxon>Candidatus Avichristensenella</taxon>
    </lineage>
</organism>
<dbReference type="AlphaFoldDB" id="A0A9D1CJ21"/>
<evidence type="ECO:0000313" key="10">
    <source>
        <dbReference type="Proteomes" id="UP000886819"/>
    </source>
</evidence>
<feature type="transmembrane region" description="Helical" evidence="7">
    <location>
        <begin position="75"/>
        <end position="93"/>
    </location>
</feature>
<name>A0A9D1CJ21_9FIRM</name>
<keyword evidence="6 7" id="KW-0472">Membrane</keyword>
<evidence type="ECO:0000313" key="9">
    <source>
        <dbReference type="EMBL" id="HIQ63292.1"/>
    </source>
</evidence>
<dbReference type="InterPro" id="IPR003416">
    <property type="entry name" value="MgtC/SapB/SrpB/YhiD_fam"/>
</dbReference>
<dbReference type="InterPro" id="IPR049177">
    <property type="entry name" value="MgtC_SapB_SrpB_YhiD_N"/>
</dbReference>
<accession>A0A9D1CJ21</accession>
<comment type="subcellular location">
    <subcellularLocation>
        <location evidence="1">Cell membrane</location>
        <topology evidence="1">Multi-pass membrane protein</topology>
    </subcellularLocation>
</comment>
<feature type="transmembrane region" description="Helical" evidence="7">
    <location>
        <begin position="105"/>
        <end position="124"/>
    </location>
</feature>
<dbReference type="PANTHER" id="PTHR33778">
    <property type="entry name" value="PROTEIN MGTC"/>
    <property type="match status" value="1"/>
</dbReference>
<proteinExistence type="inferred from homology"/>
<evidence type="ECO:0000256" key="7">
    <source>
        <dbReference type="SAM" id="Phobius"/>
    </source>
</evidence>
<comment type="similarity">
    <text evidence="2">Belongs to the MgtC/SapB family.</text>
</comment>
<comment type="caution">
    <text evidence="9">The sequence shown here is derived from an EMBL/GenBank/DDBJ whole genome shotgun (WGS) entry which is preliminary data.</text>
</comment>
<keyword evidence="4 7" id="KW-0812">Transmembrane</keyword>
<feature type="transmembrane region" description="Helical" evidence="7">
    <location>
        <begin position="6"/>
        <end position="23"/>
    </location>
</feature>
<protein>
    <submittedName>
        <fullName evidence="9">MgtC/SapB family protein</fullName>
    </submittedName>
</protein>
<evidence type="ECO:0000256" key="3">
    <source>
        <dbReference type="ARBA" id="ARBA00022475"/>
    </source>
</evidence>
<dbReference type="PANTHER" id="PTHR33778:SF1">
    <property type="entry name" value="MAGNESIUM TRANSPORTER YHID-RELATED"/>
    <property type="match status" value="1"/>
</dbReference>
<dbReference type="Pfam" id="PF02308">
    <property type="entry name" value="MgtC"/>
    <property type="match status" value="1"/>
</dbReference>
<evidence type="ECO:0000256" key="1">
    <source>
        <dbReference type="ARBA" id="ARBA00004651"/>
    </source>
</evidence>
<feature type="domain" description="MgtC/SapB/SrpB/YhiD N-terminal" evidence="8">
    <location>
        <begin position="10"/>
        <end position="142"/>
    </location>
</feature>
<keyword evidence="3" id="KW-1003">Cell membrane</keyword>
<gene>
    <name evidence="9" type="ORF">IAA66_06855</name>
</gene>
<dbReference type="GO" id="GO:0005886">
    <property type="term" value="C:plasma membrane"/>
    <property type="evidence" value="ECO:0007669"/>
    <property type="project" value="UniProtKB-SubCell"/>
</dbReference>
<feature type="transmembrane region" description="Helical" evidence="7">
    <location>
        <begin position="35"/>
        <end position="55"/>
    </location>
</feature>
<evidence type="ECO:0000256" key="6">
    <source>
        <dbReference type="ARBA" id="ARBA00023136"/>
    </source>
</evidence>
<evidence type="ECO:0000256" key="4">
    <source>
        <dbReference type="ARBA" id="ARBA00022692"/>
    </source>
</evidence>
<evidence type="ECO:0000256" key="5">
    <source>
        <dbReference type="ARBA" id="ARBA00022989"/>
    </source>
</evidence>
<dbReference type="Proteomes" id="UP000886819">
    <property type="component" value="Unassembled WGS sequence"/>
</dbReference>
<evidence type="ECO:0000259" key="8">
    <source>
        <dbReference type="Pfam" id="PF02308"/>
    </source>
</evidence>
<sequence length="227" mass="24790">MTYTDILLRLCVAICAGGIIGYERETRRHPAGLRTHILVCVGAAIVAIIESKITMQVMELNAEGVNTVTVTLGRMSAQVVSGIGFLGAGTIITTKRNIAGLTTAASLWAVACIGIAAGMGYYGICALGAGCTLVVLTVIKRMVVGHFYKIVEVSFVHRKETLAFLNDYLSTRHIRVHNVDFRVEEDENGNIYTNVYTLDIPRRVDNAQVINDIAEHTNVRKVRTRDP</sequence>
<dbReference type="PRINTS" id="PR01837">
    <property type="entry name" value="MGTCSAPBPROT"/>
</dbReference>
<dbReference type="EMBL" id="DVFI01000099">
    <property type="protein sequence ID" value="HIQ63292.1"/>
    <property type="molecule type" value="Genomic_DNA"/>
</dbReference>